<accession>A0ACD3ARD9</accession>
<gene>
    <name evidence="1" type="ORF">BDN72DRAFT_898636</name>
</gene>
<organism evidence="1 2">
    <name type="scientific">Pluteus cervinus</name>
    <dbReference type="NCBI Taxonomy" id="181527"/>
    <lineage>
        <taxon>Eukaryota</taxon>
        <taxon>Fungi</taxon>
        <taxon>Dikarya</taxon>
        <taxon>Basidiomycota</taxon>
        <taxon>Agaricomycotina</taxon>
        <taxon>Agaricomycetes</taxon>
        <taxon>Agaricomycetidae</taxon>
        <taxon>Agaricales</taxon>
        <taxon>Pluteineae</taxon>
        <taxon>Pluteaceae</taxon>
        <taxon>Pluteus</taxon>
    </lineage>
</organism>
<evidence type="ECO:0000313" key="1">
    <source>
        <dbReference type="EMBL" id="TFK67804.1"/>
    </source>
</evidence>
<sequence>MTSRITSNVLTDKNANIRAEIDKEIKQLQDRIHTLRNERNALLPIGLLPPDVLIRIFALTIKQRHHGKSVLRLSWVSHYWRRVVLGCKGFWTLIDNSKLGWVAACLERTHGALLSVSLEISQFVVKKSRPALETLFKVSPQFKRIHIARPTVLRPVPLDFWKSPAPFLDTLYIEDFTIENDILTLPSEDLRFLSLERCKFDWEFALRRFSKLTSLSILKPTERLPATEFMDNLRFLPHLERLSLECALQGAPAEGSIHWKTKHELISLSLVDESSFFIPSLYFLERALQQSRLGHDFFFASCTFGVEHLSSGDVLGRILIAFEEVMSRTSGNLATAFKILESLDGFTKWSLDYGTPEILESNSRPIPMRLIIESQQTAFLLFLGEFCRNISLLQLHTLHISQKRLRSLDIAQLPILFGSLDRLHHIRIQTLTENMAEVIQTLAYRKPDDQDPTLPTPSSTSFTSLRTFGLIDPINRSLCENLARILAVRKANELGLQSLILGTYSQQAHDEVISLFKEAVRDVVVENFGTFESTKKIFSSGNIFEDVTLAELRIDEDFKG</sequence>
<evidence type="ECO:0000313" key="2">
    <source>
        <dbReference type="Proteomes" id="UP000308600"/>
    </source>
</evidence>
<protein>
    <submittedName>
        <fullName evidence="1">Uncharacterized protein</fullName>
    </submittedName>
</protein>
<dbReference type="Proteomes" id="UP000308600">
    <property type="component" value="Unassembled WGS sequence"/>
</dbReference>
<dbReference type="EMBL" id="ML208366">
    <property type="protein sequence ID" value="TFK67804.1"/>
    <property type="molecule type" value="Genomic_DNA"/>
</dbReference>
<name>A0ACD3ARD9_9AGAR</name>
<proteinExistence type="predicted"/>
<reference evidence="1 2" key="1">
    <citation type="journal article" date="2019" name="Nat. Ecol. Evol.">
        <title>Megaphylogeny resolves global patterns of mushroom evolution.</title>
        <authorList>
            <person name="Varga T."/>
            <person name="Krizsan K."/>
            <person name="Foldi C."/>
            <person name="Dima B."/>
            <person name="Sanchez-Garcia M."/>
            <person name="Sanchez-Ramirez S."/>
            <person name="Szollosi G.J."/>
            <person name="Szarkandi J.G."/>
            <person name="Papp V."/>
            <person name="Albert L."/>
            <person name="Andreopoulos W."/>
            <person name="Angelini C."/>
            <person name="Antonin V."/>
            <person name="Barry K.W."/>
            <person name="Bougher N.L."/>
            <person name="Buchanan P."/>
            <person name="Buyck B."/>
            <person name="Bense V."/>
            <person name="Catcheside P."/>
            <person name="Chovatia M."/>
            <person name="Cooper J."/>
            <person name="Damon W."/>
            <person name="Desjardin D."/>
            <person name="Finy P."/>
            <person name="Geml J."/>
            <person name="Haridas S."/>
            <person name="Hughes K."/>
            <person name="Justo A."/>
            <person name="Karasinski D."/>
            <person name="Kautmanova I."/>
            <person name="Kiss B."/>
            <person name="Kocsube S."/>
            <person name="Kotiranta H."/>
            <person name="LaButti K.M."/>
            <person name="Lechner B.E."/>
            <person name="Liimatainen K."/>
            <person name="Lipzen A."/>
            <person name="Lukacs Z."/>
            <person name="Mihaltcheva S."/>
            <person name="Morgado L.N."/>
            <person name="Niskanen T."/>
            <person name="Noordeloos M.E."/>
            <person name="Ohm R.A."/>
            <person name="Ortiz-Santana B."/>
            <person name="Ovrebo C."/>
            <person name="Racz N."/>
            <person name="Riley R."/>
            <person name="Savchenko A."/>
            <person name="Shiryaev A."/>
            <person name="Soop K."/>
            <person name="Spirin V."/>
            <person name="Szebenyi C."/>
            <person name="Tomsovsky M."/>
            <person name="Tulloss R.E."/>
            <person name="Uehling J."/>
            <person name="Grigoriev I.V."/>
            <person name="Vagvolgyi C."/>
            <person name="Papp T."/>
            <person name="Martin F.M."/>
            <person name="Miettinen O."/>
            <person name="Hibbett D.S."/>
            <person name="Nagy L.G."/>
        </authorList>
    </citation>
    <scope>NUCLEOTIDE SEQUENCE [LARGE SCALE GENOMIC DNA]</scope>
    <source>
        <strain evidence="1 2">NL-1719</strain>
    </source>
</reference>
<keyword evidence="2" id="KW-1185">Reference proteome</keyword>